<dbReference type="Pfam" id="PF13735">
    <property type="entry name" value="tRNA_NucTran2_2"/>
    <property type="match status" value="1"/>
</dbReference>
<gene>
    <name evidence="13" type="ORF">FPZ49_02790</name>
</gene>
<evidence type="ECO:0000259" key="11">
    <source>
        <dbReference type="Pfam" id="PF12627"/>
    </source>
</evidence>
<evidence type="ECO:0000256" key="6">
    <source>
        <dbReference type="ARBA" id="ARBA00022741"/>
    </source>
</evidence>
<dbReference type="CDD" id="cd05398">
    <property type="entry name" value="NT_ClassII-CCAase"/>
    <property type="match status" value="1"/>
</dbReference>
<feature type="domain" description="Poly A polymerase head" evidence="10">
    <location>
        <begin position="23"/>
        <end position="143"/>
    </location>
</feature>
<evidence type="ECO:0000256" key="4">
    <source>
        <dbReference type="ARBA" id="ARBA00022695"/>
    </source>
</evidence>
<dbReference type="SUPFAM" id="SSF81301">
    <property type="entry name" value="Nucleotidyltransferase"/>
    <property type="match status" value="1"/>
</dbReference>
<dbReference type="SUPFAM" id="SSF81891">
    <property type="entry name" value="Poly A polymerase C-terminal region-like"/>
    <property type="match status" value="1"/>
</dbReference>
<dbReference type="Gene3D" id="1.10.3090.10">
    <property type="entry name" value="cca-adding enzyme, domain 2"/>
    <property type="match status" value="1"/>
</dbReference>
<evidence type="ECO:0000256" key="7">
    <source>
        <dbReference type="ARBA" id="ARBA00022842"/>
    </source>
</evidence>
<comment type="similarity">
    <text evidence="9">Belongs to the tRNA nucleotidyltransferase/poly(A) polymerase family.</text>
</comment>
<name>A0A559KHQ5_9BACL</name>
<reference evidence="13 14" key="1">
    <citation type="submission" date="2019-07" db="EMBL/GenBank/DDBJ databases">
        <authorList>
            <person name="Kim J."/>
        </authorList>
    </citation>
    <scope>NUCLEOTIDE SEQUENCE [LARGE SCALE GENOMIC DNA]</scope>
    <source>
        <strain evidence="13 14">JC52</strain>
    </source>
</reference>
<evidence type="ECO:0000256" key="8">
    <source>
        <dbReference type="ARBA" id="ARBA00022884"/>
    </source>
</evidence>
<feature type="domain" description="tRNA nucleotidyltransferase/poly(A) polymerase RNA and SrmB- binding" evidence="11">
    <location>
        <begin position="170"/>
        <end position="228"/>
    </location>
</feature>
<dbReference type="OrthoDB" id="9805698at2"/>
<proteinExistence type="inferred from homology"/>
<dbReference type="GO" id="GO:0000049">
    <property type="term" value="F:tRNA binding"/>
    <property type="evidence" value="ECO:0007669"/>
    <property type="project" value="TreeGrafter"/>
</dbReference>
<dbReference type="GO" id="GO:0008033">
    <property type="term" value="P:tRNA processing"/>
    <property type="evidence" value="ECO:0007669"/>
    <property type="project" value="UniProtKB-KW"/>
</dbReference>
<evidence type="ECO:0000313" key="13">
    <source>
        <dbReference type="EMBL" id="TVY11646.1"/>
    </source>
</evidence>
<dbReference type="Gene3D" id="3.30.460.10">
    <property type="entry name" value="Beta Polymerase, domain 2"/>
    <property type="match status" value="1"/>
</dbReference>
<dbReference type="GO" id="GO:0004810">
    <property type="term" value="F:CCA tRNA nucleotidyltransferase activity"/>
    <property type="evidence" value="ECO:0007669"/>
    <property type="project" value="UniProtKB-EC"/>
</dbReference>
<dbReference type="InterPro" id="IPR043519">
    <property type="entry name" value="NT_sf"/>
</dbReference>
<accession>A0A559KHQ5</accession>
<sequence length="424" mass="47486">MPDQLQQGALQVVKRLVGQGYQAYLVGGCVRDGQLGRPVKDYDIATSAKPEQVQALFERTIPTGLQHGTVTVLIGRTPYEVTTFRKEGDYEGFRRPSEVEYIDNLQEDLQRRDFTMNAMAMDQDGQLIDPFHGMDDVRAGILRCVGHAAERFSEDALRMLRCLRFASEYGLRIEDSTWQALLAGKTLLRHIAMERVRAELERMLGGRNPDLALQLLVDSGVLDHTKQELQLARIVGAKPKTELGSLPGSLLRLACLYIEMQIDSAAVEEDLRLLTFSKQQIEAVRSMVAAHEMLHSLNEQSSGDEEAGTLKRIWILTALRYGVEAMHGLRQVYRQLANSQEADVHWSQEGEAWLHALPASKLSELQVTGQLLLARLDTKPGPWLGRLLGELLEAVALGLLPNDQEALLEAAQLNYAKIRETEKR</sequence>
<keyword evidence="3" id="KW-0819">tRNA processing</keyword>
<dbReference type="AlphaFoldDB" id="A0A559KHQ5"/>
<comment type="caution">
    <text evidence="13">The sequence shown here is derived from an EMBL/GenBank/DDBJ whole genome shotgun (WGS) entry which is preliminary data.</text>
</comment>
<evidence type="ECO:0000259" key="12">
    <source>
        <dbReference type="Pfam" id="PF13735"/>
    </source>
</evidence>
<keyword evidence="14" id="KW-1185">Reference proteome</keyword>
<dbReference type="InterPro" id="IPR032828">
    <property type="entry name" value="PolyA_RNA-bd"/>
</dbReference>
<evidence type="ECO:0000256" key="9">
    <source>
        <dbReference type="RuleBase" id="RU003953"/>
    </source>
</evidence>
<keyword evidence="7" id="KW-0460">Magnesium</keyword>
<evidence type="ECO:0000313" key="14">
    <source>
        <dbReference type="Proteomes" id="UP000317036"/>
    </source>
</evidence>
<evidence type="ECO:0000259" key="10">
    <source>
        <dbReference type="Pfam" id="PF01743"/>
    </source>
</evidence>
<dbReference type="Proteomes" id="UP000317036">
    <property type="component" value="Unassembled WGS sequence"/>
</dbReference>
<dbReference type="InterPro" id="IPR032810">
    <property type="entry name" value="CCA-adding_enz_C"/>
</dbReference>
<organism evidence="13 14">
    <name type="scientific">Paenibacillus cremeus</name>
    <dbReference type="NCBI Taxonomy" id="2163881"/>
    <lineage>
        <taxon>Bacteria</taxon>
        <taxon>Bacillati</taxon>
        <taxon>Bacillota</taxon>
        <taxon>Bacilli</taxon>
        <taxon>Bacillales</taxon>
        <taxon>Paenibacillaceae</taxon>
        <taxon>Paenibacillus</taxon>
    </lineage>
</organism>
<keyword evidence="6" id="KW-0547">Nucleotide-binding</keyword>
<dbReference type="Gene3D" id="1.10.246.80">
    <property type="match status" value="1"/>
</dbReference>
<dbReference type="InterPro" id="IPR050264">
    <property type="entry name" value="Bact_CCA-adding_enz_type3_sf"/>
</dbReference>
<evidence type="ECO:0000256" key="3">
    <source>
        <dbReference type="ARBA" id="ARBA00022694"/>
    </source>
</evidence>
<keyword evidence="5" id="KW-0479">Metal-binding</keyword>
<dbReference type="GO" id="GO:0046872">
    <property type="term" value="F:metal ion binding"/>
    <property type="evidence" value="ECO:0007669"/>
    <property type="project" value="UniProtKB-KW"/>
</dbReference>
<dbReference type="Pfam" id="PF12627">
    <property type="entry name" value="PolyA_pol_RNAbd"/>
    <property type="match status" value="1"/>
</dbReference>
<dbReference type="RefSeq" id="WP_144842941.1">
    <property type="nucleotide sequence ID" value="NZ_VNJI01000002.1"/>
</dbReference>
<dbReference type="PANTHER" id="PTHR46173:SF1">
    <property type="entry name" value="CCA TRNA NUCLEOTIDYLTRANSFERASE 1, MITOCHONDRIAL"/>
    <property type="match status" value="1"/>
</dbReference>
<keyword evidence="8 9" id="KW-0694">RNA-binding</keyword>
<dbReference type="EC" id="2.7.7.72" evidence="13"/>
<dbReference type="InterPro" id="IPR002646">
    <property type="entry name" value="PolA_pol_head_dom"/>
</dbReference>
<dbReference type="NCBIfam" id="NF009814">
    <property type="entry name" value="PRK13299.1"/>
    <property type="match status" value="1"/>
</dbReference>
<keyword evidence="2 9" id="KW-0808">Transferase</keyword>
<dbReference type="PANTHER" id="PTHR46173">
    <property type="entry name" value="CCA TRNA NUCLEOTIDYLTRANSFERASE 1, MITOCHONDRIAL"/>
    <property type="match status" value="1"/>
</dbReference>
<comment type="cofactor">
    <cofactor evidence="1">
        <name>Mg(2+)</name>
        <dbReference type="ChEBI" id="CHEBI:18420"/>
    </cofactor>
</comment>
<keyword evidence="4 13" id="KW-0548">Nucleotidyltransferase</keyword>
<evidence type="ECO:0000256" key="1">
    <source>
        <dbReference type="ARBA" id="ARBA00001946"/>
    </source>
</evidence>
<protein>
    <submittedName>
        <fullName evidence="13">CCA tRNA nucleotidyltransferase</fullName>
        <ecNumber evidence="13">2.7.7.72</ecNumber>
    </submittedName>
</protein>
<evidence type="ECO:0000256" key="5">
    <source>
        <dbReference type="ARBA" id="ARBA00022723"/>
    </source>
</evidence>
<dbReference type="EMBL" id="VNJI01000002">
    <property type="protein sequence ID" value="TVY11646.1"/>
    <property type="molecule type" value="Genomic_DNA"/>
</dbReference>
<dbReference type="Pfam" id="PF01743">
    <property type="entry name" value="PolyA_pol"/>
    <property type="match status" value="1"/>
</dbReference>
<dbReference type="GO" id="GO:0000166">
    <property type="term" value="F:nucleotide binding"/>
    <property type="evidence" value="ECO:0007669"/>
    <property type="project" value="UniProtKB-KW"/>
</dbReference>
<evidence type="ECO:0000256" key="2">
    <source>
        <dbReference type="ARBA" id="ARBA00022679"/>
    </source>
</evidence>
<feature type="domain" description="CCA-adding enzyme C-terminal" evidence="12">
    <location>
        <begin position="254"/>
        <end position="411"/>
    </location>
</feature>